<feature type="transmembrane region" description="Helical" evidence="9">
    <location>
        <begin position="509"/>
        <end position="528"/>
    </location>
</feature>
<dbReference type="GO" id="GO:0016020">
    <property type="term" value="C:membrane"/>
    <property type="evidence" value="ECO:0007669"/>
    <property type="project" value="UniProtKB-SubCell"/>
</dbReference>
<protein>
    <recommendedName>
        <fullName evidence="10">Major facilitator superfamily (MFS) profile domain-containing protein</fullName>
    </recommendedName>
</protein>
<evidence type="ECO:0000256" key="4">
    <source>
        <dbReference type="ARBA" id="ARBA00022692"/>
    </source>
</evidence>
<keyword evidence="6 9" id="KW-0472">Membrane</keyword>
<name>A0A4Y9XZK8_9AGAM</name>
<gene>
    <name evidence="11" type="ORF">EVG20_g9227</name>
</gene>
<dbReference type="PROSITE" id="PS00217">
    <property type="entry name" value="SUGAR_TRANSPORT_2"/>
    <property type="match status" value="1"/>
</dbReference>
<dbReference type="Pfam" id="PF00083">
    <property type="entry name" value="Sugar_tr"/>
    <property type="match status" value="2"/>
</dbReference>
<dbReference type="Gene3D" id="1.20.1250.20">
    <property type="entry name" value="MFS general substrate transporter like domains"/>
    <property type="match status" value="2"/>
</dbReference>
<dbReference type="PANTHER" id="PTHR48022">
    <property type="entry name" value="PLASTIDIC GLUCOSE TRANSPORTER 4"/>
    <property type="match status" value="1"/>
</dbReference>
<keyword evidence="3" id="KW-0813">Transport</keyword>
<feature type="transmembrane region" description="Helical" evidence="9">
    <location>
        <begin position="197"/>
        <end position="215"/>
    </location>
</feature>
<comment type="subcellular location">
    <subcellularLocation>
        <location evidence="1">Membrane</location>
        <topology evidence="1">Multi-pass membrane protein</topology>
    </subcellularLocation>
</comment>
<evidence type="ECO:0000256" key="1">
    <source>
        <dbReference type="ARBA" id="ARBA00004141"/>
    </source>
</evidence>
<dbReference type="STRING" id="205917.A0A4Y9XZK8"/>
<proteinExistence type="inferred from homology"/>
<evidence type="ECO:0000313" key="12">
    <source>
        <dbReference type="Proteomes" id="UP000298327"/>
    </source>
</evidence>
<dbReference type="GO" id="GO:0005351">
    <property type="term" value="F:carbohydrate:proton symporter activity"/>
    <property type="evidence" value="ECO:0007669"/>
    <property type="project" value="TreeGrafter"/>
</dbReference>
<feature type="transmembrane region" description="Helical" evidence="9">
    <location>
        <begin position="135"/>
        <end position="156"/>
    </location>
</feature>
<evidence type="ECO:0000313" key="11">
    <source>
        <dbReference type="EMBL" id="TFY55684.1"/>
    </source>
</evidence>
<dbReference type="InterPro" id="IPR050360">
    <property type="entry name" value="MFS_Sugar_Transporters"/>
</dbReference>
<organism evidence="11 12">
    <name type="scientific">Dentipellis fragilis</name>
    <dbReference type="NCBI Taxonomy" id="205917"/>
    <lineage>
        <taxon>Eukaryota</taxon>
        <taxon>Fungi</taxon>
        <taxon>Dikarya</taxon>
        <taxon>Basidiomycota</taxon>
        <taxon>Agaricomycotina</taxon>
        <taxon>Agaricomycetes</taxon>
        <taxon>Russulales</taxon>
        <taxon>Hericiaceae</taxon>
        <taxon>Dentipellis</taxon>
    </lineage>
</organism>
<dbReference type="SUPFAM" id="SSF103473">
    <property type="entry name" value="MFS general substrate transporter"/>
    <property type="match status" value="1"/>
</dbReference>
<dbReference type="Proteomes" id="UP000298327">
    <property type="component" value="Unassembled WGS sequence"/>
</dbReference>
<dbReference type="EMBL" id="SEOQ01000893">
    <property type="protein sequence ID" value="TFY55684.1"/>
    <property type="molecule type" value="Genomic_DNA"/>
</dbReference>
<reference evidence="11 12" key="1">
    <citation type="submission" date="2019-02" db="EMBL/GenBank/DDBJ databases">
        <title>Genome sequencing of the rare red list fungi Dentipellis fragilis.</title>
        <authorList>
            <person name="Buettner E."/>
            <person name="Kellner H."/>
        </authorList>
    </citation>
    <scope>NUCLEOTIDE SEQUENCE [LARGE SCALE GENOMIC DNA]</scope>
    <source>
        <strain evidence="11 12">DSM 105465</strain>
    </source>
</reference>
<dbReference type="AlphaFoldDB" id="A0A4Y9XZK8"/>
<feature type="domain" description="Major facilitator superfamily (MFS) profile" evidence="10">
    <location>
        <begin position="46"/>
        <end position="563"/>
    </location>
</feature>
<feature type="transmembrane region" description="Helical" evidence="9">
    <location>
        <begin position="475"/>
        <end position="497"/>
    </location>
</feature>
<feature type="transmembrane region" description="Helical" evidence="9">
    <location>
        <begin position="365"/>
        <end position="386"/>
    </location>
</feature>
<dbReference type="PANTHER" id="PTHR48022:SF23">
    <property type="entry name" value="MAJOR FACILITATOR SUPERFAMILY (MFS) PROFILE DOMAIN-CONTAINING PROTEIN"/>
    <property type="match status" value="1"/>
</dbReference>
<evidence type="ECO:0000256" key="3">
    <source>
        <dbReference type="ARBA" id="ARBA00022448"/>
    </source>
</evidence>
<dbReference type="InterPro" id="IPR020846">
    <property type="entry name" value="MFS_dom"/>
</dbReference>
<evidence type="ECO:0000256" key="7">
    <source>
        <dbReference type="ARBA" id="ARBA00049119"/>
    </source>
</evidence>
<accession>A0A4Y9XZK8</accession>
<comment type="similarity">
    <text evidence="2">Belongs to the major facilitator superfamily. Sugar transporter (TC 2.A.1.1) family.</text>
</comment>
<feature type="transmembrane region" description="Helical" evidence="9">
    <location>
        <begin position="540"/>
        <end position="560"/>
    </location>
</feature>
<comment type="catalytic activity">
    <reaction evidence="7">
        <text>myo-inositol(out) + H(+)(out) = myo-inositol(in) + H(+)(in)</text>
        <dbReference type="Rhea" id="RHEA:60364"/>
        <dbReference type="ChEBI" id="CHEBI:15378"/>
        <dbReference type="ChEBI" id="CHEBI:17268"/>
    </reaction>
</comment>
<dbReference type="InterPro" id="IPR005828">
    <property type="entry name" value="MFS_sugar_transport-like"/>
</dbReference>
<keyword evidence="12" id="KW-1185">Reference proteome</keyword>
<dbReference type="InterPro" id="IPR003663">
    <property type="entry name" value="Sugar/inositol_transpt"/>
</dbReference>
<feature type="transmembrane region" description="Helical" evidence="9">
    <location>
        <begin position="437"/>
        <end position="455"/>
    </location>
</feature>
<dbReference type="PROSITE" id="PS50850">
    <property type="entry name" value="MFS"/>
    <property type="match status" value="1"/>
</dbReference>
<feature type="transmembrane region" description="Helical" evidence="9">
    <location>
        <begin position="406"/>
        <end position="428"/>
    </location>
</feature>
<dbReference type="InterPro" id="IPR005829">
    <property type="entry name" value="Sugar_transporter_CS"/>
</dbReference>
<feature type="transmembrane region" description="Helical" evidence="9">
    <location>
        <begin position="162"/>
        <end position="185"/>
    </location>
</feature>
<dbReference type="PRINTS" id="PR00171">
    <property type="entry name" value="SUGRTRNSPORT"/>
</dbReference>
<dbReference type="InterPro" id="IPR036259">
    <property type="entry name" value="MFS_trans_sf"/>
</dbReference>
<feature type="compositionally biased region" description="Basic and acidic residues" evidence="8">
    <location>
        <begin position="582"/>
        <end position="599"/>
    </location>
</feature>
<sequence>MANPRAALSLLPAFIHVFRHGASQRVPLPEHPRLLARVHRLLGHRPLRIRHVRLILRSLRSIGLTCPPVVPSGVAGGVVNSPYFQVEFGMRPASGPFNQHTIDNFSSNVVSVLQGGAFFGALGSAPMSAYIGRRWTLIVFTLIFTLGAILQTIAGGSRGLGYIYGGRVVSGVGIGGISAIAPAYVSECSPKNVRGRITGCFQIMVATGVMISYFINCASVSFDFVPKEDPPVLAMGRNVPTKVKATSLSSPKVAGLSGQSRGHRDGISLHIHNSPLIWRVPFGFQLVPAGIMAIGLLTVHESPRWLASVGRTEAAQRNLAIYRRLPVNDHAILAELAEIEAAIEEERIARADLGFKEAFLGKGNWIRFAIAFWIFFLQQWCGQNSVNYYTPQIFASIGYSSTTSSLLASGIYGIVKLIATTLFIFFLVETLGRKKSFFISAVGMGVLFFIVGALLKEFPPPAVPTGTPPVASKAMAAMIYIYVVFYSMGWGPLPWVYVSDIFPTRTRHYGLALASASQWLWNFVVSKVTPTIHTNLGYKMFLMFAAINIGAMATFSLLIPETKGRSLEEMDIIFGSVSREERQAHIERQERELDHEKNDTTSSQSHSVDQKVDV</sequence>
<dbReference type="OrthoDB" id="508119at2759"/>
<evidence type="ECO:0000256" key="5">
    <source>
        <dbReference type="ARBA" id="ARBA00022989"/>
    </source>
</evidence>
<comment type="caution">
    <text evidence="11">The sequence shown here is derived from an EMBL/GenBank/DDBJ whole genome shotgun (WGS) entry which is preliminary data.</text>
</comment>
<evidence type="ECO:0000256" key="9">
    <source>
        <dbReference type="SAM" id="Phobius"/>
    </source>
</evidence>
<keyword evidence="4 9" id="KW-0812">Transmembrane</keyword>
<feature type="transmembrane region" description="Helical" evidence="9">
    <location>
        <begin position="276"/>
        <end position="299"/>
    </location>
</feature>
<evidence type="ECO:0000256" key="2">
    <source>
        <dbReference type="ARBA" id="ARBA00010992"/>
    </source>
</evidence>
<evidence type="ECO:0000259" key="10">
    <source>
        <dbReference type="PROSITE" id="PS50850"/>
    </source>
</evidence>
<evidence type="ECO:0000256" key="6">
    <source>
        <dbReference type="ARBA" id="ARBA00023136"/>
    </source>
</evidence>
<feature type="region of interest" description="Disordered" evidence="8">
    <location>
        <begin position="582"/>
        <end position="614"/>
    </location>
</feature>
<keyword evidence="5 9" id="KW-1133">Transmembrane helix</keyword>
<evidence type="ECO:0000256" key="8">
    <source>
        <dbReference type="SAM" id="MobiDB-lite"/>
    </source>
</evidence>